<dbReference type="InterPro" id="IPR036873">
    <property type="entry name" value="Rhodanese-like_dom_sf"/>
</dbReference>
<keyword evidence="3" id="KW-1185">Reference proteome</keyword>
<dbReference type="PROSITE" id="PS00380">
    <property type="entry name" value="RHODANESE_1"/>
    <property type="match status" value="1"/>
</dbReference>
<dbReference type="RefSeq" id="WP_120108816.1">
    <property type="nucleotide sequence ID" value="NZ_DATCMS010000001.1"/>
</dbReference>
<dbReference type="SUPFAM" id="SSF52821">
    <property type="entry name" value="Rhodanese/Cell cycle control phosphatase"/>
    <property type="match status" value="1"/>
</dbReference>
<dbReference type="Gene3D" id="3.40.250.10">
    <property type="entry name" value="Rhodanese-like domain"/>
    <property type="match status" value="1"/>
</dbReference>
<evidence type="ECO:0000313" key="3">
    <source>
        <dbReference type="Proteomes" id="UP000284322"/>
    </source>
</evidence>
<dbReference type="InterPro" id="IPR001763">
    <property type="entry name" value="Rhodanese-like_dom"/>
</dbReference>
<dbReference type="PROSITE" id="PS50206">
    <property type="entry name" value="RHODANESE_3"/>
    <property type="match status" value="1"/>
</dbReference>
<dbReference type="EMBL" id="RAHJ01000018">
    <property type="protein sequence ID" value="RJX67880.1"/>
    <property type="molecule type" value="Genomic_DNA"/>
</dbReference>
<dbReference type="InterPro" id="IPR001307">
    <property type="entry name" value="Thiosulphate_STrfase_CS"/>
</dbReference>
<dbReference type="Proteomes" id="UP000284322">
    <property type="component" value="Unassembled WGS sequence"/>
</dbReference>
<dbReference type="GO" id="GO:0004792">
    <property type="term" value="F:thiosulfate-cyanide sulfurtransferase activity"/>
    <property type="evidence" value="ECO:0007669"/>
    <property type="project" value="InterPro"/>
</dbReference>
<dbReference type="PANTHER" id="PTHR44086">
    <property type="entry name" value="THIOSULFATE SULFURTRANSFERASE RDL2, MITOCHONDRIAL-RELATED"/>
    <property type="match status" value="1"/>
</dbReference>
<accession>A0A419R1P6</accession>
<dbReference type="OrthoDB" id="9789585at2"/>
<organism evidence="2 3">
    <name type="scientific">Tsuneonella suprasediminis</name>
    <dbReference type="NCBI Taxonomy" id="2306996"/>
    <lineage>
        <taxon>Bacteria</taxon>
        <taxon>Pseudomonadati</taxon>
        <taxon>Pseudomonadota</taxon>
        <taxon>Alphaproteobacteria</taxon>
        <taxon>Sphingomonadales</taxon>
        <taxon>Erythrobacteraceae</taxon>
        <taxon>Tsuneonella</taxon>
    </lineage>
</organism>
<dbReference type="PANTHER" id="PTHR44086:SF10">
    <property type="entry name" value="THIOSULFATE SULFURTRANSFERASE_RHODANESE-LIKE DOMAIN-CONTAINING PROTEIN 3"/>
    <property type="match status" value="1"/>
</dbReference>
<dbReference type="AlphaFoldDB" id="A0A419R1P6"/>
<evidence type="ECO:0000313" key="2">
    <source>
        <dbReference type="EMBL" id="RJX67880.1"/>
    </source>
</evidence>
<feature type="domain" description="Rhodanese" evidence="1">
    <location>
        <begin position="23"/>
        <end position="109"/>
    </location>
</feature>
<protein>
    <submittedName>
        <fullName evidence="2">Rhodanese-like domain-containing protein</fullName>
    </submittedName>
</protein>
<proteinExistence type="predicted"/>
<evidence type="ECO:0000259" key="1">
    <source>
        <dbReference type="PROSITE" id="PS50206"/>
    </source>
</evidence>
<sequence length="109" mass="11079">MFGFGKKSPVREVSAGELHTMVSNGQAVVVDVREPGEFAGGHIPGAINLPLSQFDPAQLPAAEGKTVVLNCAGGVRSAKALAKCSDVPVDTHLAGGMGAWNSAGLPVEK</sequence>
<dbReference type="CDD" id="cd00158">
    <property type="entry name" value="RHOD"/>
    <property type="match status" value="1"/>
</dbReference>
<reference evidence="2 3" key="1">
    <citation type="submission" date="2018-09" db="EMBL/GenBank/DDBJ databases">
        <title>Altererythrobacter sp.Ery1 and Ery12, the genome sequencing of novel strains in genus Alterythrobacter.</title>
        <authorList>
            <person name="Cheng H."/>
            <person name="Wu Y.-H."/>
            <person name="Fang C."/>
            <person name="Xu X.-W."/>
        </authorList>
    </citation>
    <scope>NUCLEOTIDE SEQUENCE [LARGE SCALE GENOMIC DNA]</scope>
    <source>
        <strain evidence="2 3">Ery12</strain>
    </source>
</reference>
<gene>
    <name evidence="2" type="ORF">D6858_07925</name>
</gene>
<comment type="caution">
    <text evidence="2">The sequence shown here is derived from an EMBL/GenBank/DDBJ whole genome shotgun (WGS) entry which is preliminary data.</text>
</comment>
<dbReference type="SMART" id="SM00450">
    <property type="entry name" value="RHOD"/>
    <property type="match status" value="1"/>
</dbReference>
<name>A0A419R1P6_9SPHN</name>
<dbReference type="Pfam" id="PF00581">
    <property type="entry name" value="Rhodanese"/>
    <property type="match status" value="1"/>
</dbReference>